<feature type="compositionally biased region" description="Polar residues" evidence="1">
    <location>
        <begin position="2214"/>
        <end position="2231"/>
    </location>
</feature>
<evidence type="ECO:0000313" key="4">
    <source>
        <dbReference type="Proteomes" id="UP001054902"/>
    </source>
</evidence>
<accession>A0AAD3DCB5</accession>
<keyword evidence="2" id="KW-0812">Transmembrane</keyword>
<sequence>MLLFQTPVVIVFFTIFLLYYHIAFGYIVSLILKTLIKAKLFKIKRVLKDGDKILKVSAKLQTCRIASIRNAPFTGITSLSKDRQRTFLLDLSIKNVQFKCILTALIQDGNDPDSQKEANVSLTVSIDLLRVNMLSLGLFLTMFRQLGKVVRIMRGEKEKKDALNRIRGVGSNDSELSMLSDVPSIDECNDENFGKSPLYFLKKLIGGFEMKGLIFVSSVKFPCSGFDEDDSEIKFSVTSSKIAAKMGSLQNEADTTLSVVMNGIKSRLKSTRSSQDEVKTPSDHSSLQIKHVQCVMAFKSSAEGQTLASLQVQETKAASGRIVEVAISSEQVKSMKNIFQDHMIQYIHLAESYKPKKETLSLSEHDSIHENEEEEVTSTSDGTEQIRSFLLQRVEIDLRIGVSFKYTKVEALHLGTELSVKITSHSEDRQTDKANVIVRANGVNLKRSSAGIDQEDQESKTVLSTNNFEVSINNDFTMNHEEKTDILNKVMRIEIGDLLLQMDDAEETEKVVTSIIATQKAILFMVGTNKNGSGSSIEKDKFLKSAQKQESILIKCSSCNFKLSSFCQNEEQNSNRLPLAASANTSNLQIDINKSAAIDTLAVTSEETKCSLKFFPHSTLPTIDNCVAEIRTGDVLLDDIDHLFPVEFIADVSSFALNLSNSKCESRISSSQDMKIKVSDAVLTETIYDHDFISPLRMNTIIQSDSIVNLSIEESKTIETVHQEINVNTHCKNFQILWSPVLQWYIASVIRTVNDTIRFHIQMKQSERVDNRKVSRLVVVKSNETTVKARATLGGSSVADIQTENISVKVESRQSDTWDKPDILFSSGRTYLNIDEMKSTVAEIDSIRYFNGVRRATNIEVASYEEKRTNSIPLQEEIVTGSCGSPLLETVEISANNKVVIDFPPELHLGKVIEDINTTLRTMEDGLTKARLSKMKTKRRRKYQLMDISLIIPVLDVHFLESVETPTENVLTVIKNGIPKKTPSFIDRWRFLIKGFATKIKRQTPPDVTQGLIRDMDDDKSSEHIYGPMIQGGYFDIKFDRVINTLYPLNLVTPLGDIKNWGIKGFIFLAGLSPETENLIEPQQFCLPVKCHHNNSFSRNFSSKKCSCDYGMIMNSANIPVKIYYDVEVESDLVTSTYGDIVMASIPGLLNIIGRLIPKPPIEDSRCGKNEIVGPNLDWWDNLRYQFHGGFRWNIKSMSFRWLLDTVPKYDWSILLTSKNFVLSQSTGVGSLGMDNVAISIPDSSYHMLDVLPPNAGYETVRRNLTQVKTGFVRRRHPLIYFPKFFTKMTFDWGVFNDDINDPSRHHSVYVFDDERLRASENDKFEYFRSRGWSIDWDFSLDEYADRGSWIALRGDVIPWITHKSPRISDPIDPDENTPDPLPYVNKININVNATKLNIAAWFDEKSDSSIDTNLEEWSEGLYLQIPKFAFSRTGEKGQCYHLFGNVFAALLEINNDFDEIVCESGFSGKGSQMEWYQRHHDRSIFEINPTHSLGFFESLEISSKNIRPLDYLLEVPEIKILEQSLDDIRGVTTKEDVSDTSAPWTVLVAGMKLLWTVDIRDSIISIVKDILFSINFMTVNLRGTPQLLDANENSTDFDSQSESGENNVDNASNHEESDHAIEMFVEGTSSDVHVVPTTSGPDSAQKSYIKHLLHHHTDRRSSISSPRKQSFGDKRNVLEYSGLQYESSKSSIIPTFDLHLSNPQIQFHSEKTGGSVIIGIRGAYIEGKKFVKLLAKNEAFDKEDFRLETLLRRTEFLYTLDRMELYSVSNDVDVDVGLQWLHLSEDVSSDCPESKILARCWEFPPDYDVFSTRNFLFPKTGTAVSRIMDPSTFKTRQEFHRPPIDLTKEELEEVIDYNQILPLEIDRNNALDSLEFFIDELSFHLDSHQFRTTFDVIRNTMLEPMKPRKERYYQQNNDSNNDDEKKSSEQKFKEKLIAESKKRKAEALTPANEMQKLLKAPNKTSKKWKEAAREVASRLVAEFEDGDKKSKNDVSIRRIEYNLCKAKWKIAATEEASINDTEINFTDFKGVHNFSADGAVSSVISLEDMHVTSLRPSEEASSFEDRSVIIKTILGEELSPCQRCGENFDRNSNEVNSCRFHPGVYARRDGSLEWSCCGDANEDSTGCIARPHTGSETAMDIRFNAYPRVLEGLTLYEFIEVNVYPGATHKTLVQLTRSLTSSLMNYFLGNSNDVLSVSPDNLIDTEGSIVTSARQSDVSEHSLYTHSTPSDIPEERDSKYNAESRRYLLFGEANSRQDTISASSKISKAEDKRNVQSKLDNGKKSEKSEIVFLQKWNIGDINIHLSVAGFHRIIDIYDLPLTVAPFQRAYKIGPINHIVKKYVAHLVKNLLASSMGILKVKFTGHRHGTSLEKAPALIEDANSESENHAKEEREEVDASAILLAPPNTAAKKKKKLRIFGRRK</sequence>
<keyword evidence="2" id="KW-1133">Transmembrane helix</keyword>
<proteinExistence type="predicted"/>
<name>A0AAD3DCB5_9STRA</name>
<feature type="region of interest" description="Disordered" evidence="1">
    <location>
        <begin position="1592"/>
        <end position="1614"/>
    </location>
</feature>
<dbReference type="PANTHER" id="PTHR15678:SF6">
    <property type="entry name" value="BRIDGE-LIKE LIPID TRANSFER PROTEIN FAMILY MEMBER 2"/>
    <property type="match status" value="1"/>
</dbReference>
<feature type="region of interest" description="Disordered" evidence="1">
    <location>
        <begin position="2214"/>
        <end position="2238"/>
    </location>
</feature>
<comment type="caution">
    <text evidence="3">The sequence shown here is derived from an EMBL/GenBank/DDBJ whole genome shotgun (WGS) entry which is preliminary data.</text>
</comment>
<feature type="region of interest" description="Disordered" evidence="1">
    <location>
        <begin position="1908"/>
        <end position="1931"/>
    </location>
</feature>
<evidence type="ECO:0000313" key="3">
    <source>
        <dbReference type="EMBL" id="GFH60355.1"/>
    </source>
</evidence>
<dbReference type="Gene3D" id="4.10.1130.20">
    <property type="match status" value="1"/>
</dbReference>
<feature type="compositionally biased region" description="Basic and acidic residues" evidence="1">
    <location>
        <begin position="358"/>
        <end position="370"/>
    </location>
</feature>
<evidence type="ECO:0000256" key="2">
    <source>
        <dbReference type="SAM" id="Phobius"/>
    </source>
</evidence>
<feature type="region of interest" description="Disordered" evidence="1">
    <location>
        <begin position="358"/>
        <end position="381"/>
    </location>
</feature>
<organism evidence="3 4">
    <name type="scientific">Chaetoceros tenuissimus</name>
    <dbReference type="NCBI Taxonomy" id="426638"/>
    <lineage>
        <taxon>Eukaryota</taxon>
        <taxon>Sar</taxon>
        <taxon>Stramenopiles</taxon>
        <taxon>Ochrophyta</taxon>
        <taxon>Bacillariophyta</taxon>
        <taxon>Coscinodiscophyceae</taxon>
        <taxon>Chaetocerotophycidae</taxon>
        <taxon>Chaetocerotales</taxon>
        <taxon>Chaetocerotaceae</taxon>
        <taxon>Chaetoceros</taxon>
    </lineage>
</organism>
<feature type="compositionally biased region" description="Basic and acidic residues" evidence="1">
    <location>
        <begin position="2268"/>
        <end position="2282"/>
    </location>
</feature>
<keyword evidence="4" id="KW-1185">Reference proteome</keyword>
<feature type="transmembrane region" description="Helical" evidence="2">
    <location>
        <begin position="6"/>
        <end position="32"/>
    </location>
</feature>
<dbReference type="InterPro" id="IPR045167">
    <property type="entry name" value="Hobbit"/>
</dbReference>
<reference evidence="3 4" key="1">
    <citation type="journal article" date="2021" name="Sci. Rep.">
        <title>The genome of the diatom Chaetoceros tenuissimus carries an ancient integrated fragment of an extant virus.</title>
        <authorList>
            <person name="Hongo Y."/>
            <person name="Kimura K."/>
            <person name="Takaki Y."/>
            <person name="Yoshida Y."/>
            <person name="Baba S."/>
            <person name="Kobayashi G."/>
            <person name="Nagasaki K."/>
            <person name="Hano T."/>
            <person name="Tomaru Y."/>
        </authorList>
    </citation>
    <scope>NUCLEOTIDE SEQUENCE [LARGE SCALE GENOMIC DNA]</scope>
    <source>
        <strain evidence="3 4">NIES-3715</strain>
    </source>
</reference>
<feature type="compositionally biased region" description="Polar residues" evidence="1">
    <location>
        <begin position="1592"/>
        <end position="1612"/>
    </location>
</feature>
<protein>
    <submittedName>
        <fullName evidence="3">Uncharacterized protein</fullName>
    </submittedName>
</protein>
<evidence type="ECO:0000256" key="1">
    <source>
        <dbReference type="SAM" id="MobiDB-lite"/>
    </source>
</evidence>
<gene>
    <name evidence="3" type="ORF">CTEN210_16831</name>
</gene>
<dbReference type="Proteomes" id="UP001054902">
    <property type="component" value="Unassembled WGS sequence"/>
</dbReference>
<dbReference type="EMBL" id="BLLK01000069">
    <property type="protein sequence ID" value="GFH60355.1"/>
    <property type="molecule type" value="Genomic_DNA"/>
</dbReference>
<keyword evidence="2" id="KW-0472">Membrane</keyword>
<dbReference type="PANTHER" id="PTHR15678">
    <property type="entry name" value="ANTIGEN MLAA-22-RELATED"/>
    <property type="match status" value="1"/>
</dbReference>
<feature type="region of interest" description="Disordered" evidence="1">
    <location>
        <begin position="2262"/>
        <end position="2282"/>
    </location>
</feature>